<dbReference type="KEGG" id="bpg:Bathy03g02500"/>
<dbReference type="STRING" id="41875.K8ESU2"/>
<dbReference type="InterPro" id="IPR026015">
    <property type="entry name" value="ATP_synth_OSCP/delta_N_sf"/>
</dbReference>
<dbReference type="PRINTS" id="PR00125">
    <property type="entry name" value="ATPASEDELTA"/>
</dbReference>
<dbReference type="Proteomes" id="UP000198341">
    <property type="component" value="Chromosome 3"/>
</dbReference>
<dbReference type="GO" id="GO:0046933">
    <property type="term" value="F:proton-transporting ATP synthase activity, rotational mechanism"/>
    <property type="evidence" value="ECO:0007669"/>
    <property type="project" value="InterPro"/>
</dbReference>
<dbReference type="eggNOG" id="KOG1662">
    <property type="taxonomic scope" value="Eukaryota"/>
</dbReference>
<name>K8ESU2_9CHLO</name>
<evidence type="ECO:0000256" key="6">
    <source>
        <dbReference type="ARBA" id="ARBA00023136"/>
    </source>
</evidence>
<evidence type="ECO:0000313" key="8">
    <source>
        <dbReference type="EMBL" id="CCO15485.1"/>
    </source>
</evidence>
<keyword evidence="5" id="KW-0406">Ion transport</keyword>
<keyword evidence="6" id="KW-0472">Membrane</keyword>
<evidence type="ECO:0000256" key="3">
    <source>
        <dbReference type="ARBA" id="ARBA00022448"/>
    </source>
</evidence>
<protein>
    <submittedName>
        <fullName evidence="8">ATP synthase subunit O, mitochondrial</fullName>
    </submittedName>
</protein>
<organism evidence="8 9">
    <name type="scientific">Bathycoccus prasinos</name>
    <dbReference type="NCBI Taxonomy" id="41875"/>
    <lineage>
        <taxon>Eukaryota</taxon>
        <taxon>Viridiplantae</taxon>
        <taxon>Chlorophyta</taxon>
        <taxon>Mamiellophyceae</taxon>
        <taxon>Mamiellales</taxon>
        <taxon>Bathycoccaceae</taxon>
        <taxon>Bathycoccus</taxon>
    </lineage>
</organism>
<dbReference type="GO" id="GO:0016020">
    <property type="term" value="C:membrane"/>
    <property type="evidence" value="ECO:0007669"/>
    <property type="project" value="UniProtKB-SubCell"/>
</dbReference>
<dbReference type="HAMAP" id="MF_01416">
    <property type="entry name" value="ATP_synth_delta_bact"/>
    <property type="match status" value="1"/>
</dbReference>
<proteinExistence type="inferred from homology"/>
<dbReference type="InterPro" id="IPR000711">
    <property type="entry name" value="ATPase_OSCP/dsu"/>
</dbReference>
<dbReference type="RefSeq" id="XP_007514048.1">
    <property type="nucleotide sequence ID" value="XM_007513986.1"/>
</dbReference>
<dbReference type="PANTHER" id="PTHR11910">
    <property type="entry name" value="ATP SYNTHASE DELTA CHAIN"/>
    <property type="match status" value="1"/>
</dbReference>
<evidence type="ECO:0000256" key="4">
    <source>
        <dbReference type="ARBA" id="ARBA00022781"/>
    </source>
</evidence>
<dbReference type="Pfam" id="PF00213">
    <property type="entry name" value="OSCP"/>
    <property type="match status" value="1"/>
</dbReference>
<evidence type="ECO:0000256" key="5">
    <source>
        <dbReference type="ARBA" id="ARBA00023065"/>
    </source>
</evidence>
<dbReference type="Gene3D" id="1.10.520.20">
    <property type="entry name" value="N-terminal domain of the delta subunit of the F1F0-ATP synthase"/>
    <property type="match status" value="1"/>
</dbReference>
<evidence type="ECO:0000256" key="1">
    <source>
        <dbReference type="ARBA" id="ARBA00004370"/>
    </source>
</evidence>
<dbReference type="NCBIfam" id="TIGR01145">
    <property type="entry name" value="ATP_synt_delta"/>
    <property type="match status" value="1"/>
</dbReference>
<keyword evidence="3" id="KW-0813">Transport</keyword>
<sequence>MRNALANGSMPPLKLFGTAARYASALYTASAKKSALAAVETEIKQIVSLANSDKKFKEFMEDPTMARKKKLAGLDEFCKGGKFSETTSNFIKVVGENGRLSELEKIAECFEELCMASRGEVKCVVTTAEPLDAAMLADVTDALKGHVPANSKVIVSTKVDPRIVGGMTVGIGEKYLDLSLLSKIKKVEHLIANPV</sequence>
<keyword evidence="4" id="KW-0375">Hydrogen ion transport</keyword>
<reference evidence="8 9" key="1">
    <citation type="submission" date="2011-10" db="EMBL/GenBank/DDBJ databases">
        <authorList>
            <person name="Genoscope - CEA"/>
        </authorList>
    </citation>
    <scope>NUCLEOTIDE SEQUENCE [LARGE SCALE GENOMIC DNA]</scope>
    <source>
        <strain evidence="8 9">RCC 1105</strain>
    </source>
</reference>
<evidence type="ECO:0000313" key="9">
    <source>
        <dbReference type="Proteomes" id="UP000198341"/>
    </source>
</evidence>
<keyword evidence="9" id="KW-1185">Reference proteome</keyword>
<accession>K8ESU2</accession>
<gene>
    <name evidence="8" type="ORF">Bathy03g02500</name>
</gene>
<dbReference type="EMBL" id="FO082276">
    <property type="protein sequence ID" value="CCO15485.1"/>
    <property type="molecule type" value="Genomic_DNA"/>
</dbReference>
<evidence type="ECO:0000256" key="7">
    <source>
        <dbReference type="ARBA" id="ARBA00023310"/>
    </source>
</evidence>
<dbReference type="GeneID" id="19016787"/>
<comment type="subcellular location">
    <subcellularLocation>
        <location evidence="1">Membrane</location>
    </subcellularLocation>
</comment>
<dbReference type="SUPFAM" id="SSF47928">
    <property type="entry name" value="N-terminal domain of the delta subunit of the F1F0-ATP synthase"/>
    <property type="match status" value="1"/>
</dbReference>
<comment type="similarity">
    <text evidence="2">Belongs to the ATPase delta chain family.</text>
</comment>
<dbReference type="AlphaFoldDB" id="K8ESU2"/>
<keyword evidence="7" id="KW-0066">ATP synthesis</keyword>
<evidence type="ECO:0000256" key="2">
    <source>
        <dbReference type="ARBA" id="ARBA00007046"/>
    </source>
</evidence>
<dbReference type="OrthoDB" id="496179at2759"/>